<keyword evidence="2" id="KW-0677">Repeat</keyword>
<feature type="compositionally biased region" description="Basic residues" evidence="4">
    <location>
        <begin position="160"/>
        <end position="171"/>
    </location>
</feature>
<protein>
    <submittedName>
        <fullName evidence="6">NACHT and WD repeat domain-containing protein 1</fullName>
    </submittedName>
</protein>
<dbReference type="InterPro" id="IPR057588">
    <property type="entry name" value="NWD1/2-like_WH"/>
</dbReference>
<dbReference type="STRING" id="6573.A0A210Q3I7"/>
<dbReference type="InterPro" id="IPR001680">
    <property type="entry name" value="WD40_rpt"/>
</dbReference>
<evidence type="ECO:0000256" key="3">
    <source>
        <dbReference type="PROSITE-ProRule" id="PRU00221"/>
    </source>
</evidence>
<sequence>MSDDFPDFVKVRCRYRLTTFVSPDYDGNSKAASDGRKKATVFPPLPIEREPTFQRQPRTLQTLQGNPEEAAESHWQLQSKKVSMDVDKRIVNHLRRKMNKRLQQRMNPALDPSADELSLMEGQDWANAKRMGSVKMPKNHENELFNKYSDTGEKLTMKQSQRKPSIKKSKVLHNGQHNGHVNGHDINGSHGNHLQDSIHKRDVTRKESTDNQSDTATHRSKRVSSVTISLDEVSKQNGVDKTTDKKGMIENGESKENSESKENVKSKIDTIGKKAHSKSSAKEGDQSEKKAGEDVIDDEPSDVEEDDDDDELFDLTRLKTQLGESPEPEVIESFRKLSVSPVQTPCVLRPLTRADSQYATGDRMTDILKGHVHRMCQPESTVVPIYISSGFTDTLAEKTAFEETVSLDLREYCAARGYELELYDLHWGMTDTVTDDHSYPGTCLTTINRCLESNPGVNILLLLGDKYGPYLLPSNIPVEEFNAFYDFVQDFRQREIDLIKEQIDEISSARAERERQRQDAESVLTDATDHSSEKEGSTRPEGSGVSSPAKTRRQNADLAKAEAQTLKNLKEQEAILTDPEILKEWYSLDENCIPPVYKLDNISAHYKEFANAKKRDAAKNSFTEVTKKLRGVFDEFAPMVITDPFARKKYFSTMIGLEIEHGILETDASDNHCLVVQRTITDISRNLNDSAATDFVDVSKENPHALDKTQSSIIQDLKLETLPTKVGVANILPYDVEWAAGGVIIGGHRSHQHYIERMCKQVTETLKKQLCIYFDERKRKVDDKTKLFDEVSQHVAFCQERTKHFQGRKELLQLVKSYLRSKCPSPLVLYGKAGCGKTALLCKTAKETHKWFRGHNMSVLLRVIGITTSSTNVRSLLRDLCLQMCQVFGTNVEDVPTDYKGLMNDFTHRLSLATPENPIVIILDSLDRLSDDHEGRKLTWLPKELPKNAYIIVSTNPDDKYECFDNLRKSIPETSEAYIEIPELPEQDAITILEHWLHKNDKTFTGEQFECLVDAFKKCPMPLFLKIAFQDALSWTSLTALDQIKFGDNVKKQASFKFGKLETKHGEPLVRRALGYITASRNGLTNNEMVDILSLDDAVMDDIMSIYHPPRRRFPTILWVRLRDDLQEYITVIKSQSMRTLQWAHAQFKEAAEERYLLARDKAASYHKAMAEYFLGKWATKKKPFPGNDKGMLRHVSSQPLYFEPEDSVKDGSDRVYNLRRVNELPHHLLNSSQTELYKSQGLCNFEWVLAKLCGTSLRALVEEYQIGLQVDPTDIDLKTLSDTIQLSATALTNDPRQLASQMIGRLHGMIARDIPATAGDPPKYPYLHSFYDQAKSPSLLSLIPSISCLSEPGGILFDLLSGHSEPITAMTLTSEGLKALTASADNTIKLWNIRTGRVMKTIDGTGTNVRSIIPALNNALVATVEGSVIRVWNIRFSECVLTIDHYLDPPVLGTAGEGKYLVALFDGINIMRTWNLKRQIMPMVCEARIEDNSVYTDNSLLIASSSFDDKVLHAFRGANMATVQNARSGKVIHTLKCNEKSSSAVSLGVTRDYYIVACRQQYMTLHEIHQLELFDLKKGHYLRSVRGCTQDHMTSLHLNYMGSHVIAICSSEKTSTSDIAIWNLETEDHKHLARHAGVSLMGACVDFKYCLTAAKGDKTLRIWNLSGKVNQSMPKLKKTLGVTQIIPMVNNPRYVVARQMNSGPISVWNVVRAKILQNAVRIERGLSETADVVIVRNTRVVILSDRGFSSASDSSRPVFQTVLIYDLREKKYLKKLTGCYITPCPAHEYVMLDNENLLGLSDNRSHFVVWSLVNGHVVRRIKPNREIVQKSPSSTDRVLSIRNSTEVMTPWDRRAESSSAKQRRREDELDQERKRHEELKKEKDNGIEQYIISENQNIAVASYFAHHLCVFDIVNEKHLHIIETPFSMLFLHSAALTPDGIFLVLPNYDEETKTSYVTMWDCTTGQIKKRLKNESNVMALAILNDGSRVIIGRGKNELHIWDPMSANGLRKIKGYPGLQFNADSQIFVTNGGTQAVVIAGDISVWDLERGVVLAVFTPDMKINCCKVAMDGQLITFGLHDIPDVVVLRLANKDTPSLEILGEDIMGEKVEETDDEEEDD</sequence>
<feature type="compositionally biased region" description="Basic and acidic residues" evidence="4">
    <location>
        <begin position="510"/>
        <end position="520"/>
    </location>
</feature>
<feature type="compositionally biased region" description="Basic and acidic residues" evidence="4">
    <location>
        <begin position="241"/>
        <end position="272"/>
    </location>
</feature>
<dbReference type="PROSITE" id="PS50294">
    <property type="entry name" value="WD_REPEATS_REGION"/>
    <property type="match status" value="1"/>
</dbReference>
<dbReference type="SUPFAM" id="SSF117289">
    <property type="entry name" value="Nucleoporin domain"/>
    <property type="match status" value="1"/>
</dbReference>
<feature type="compositionally biased region" description="Acidic residues" evidence="4">
    <location>
        <begin position="294"/>
        <end position="310"/>
    </location>
</feature>
<dbReference type="Pfam" id="PF05729">
    <property type="entry name" value="NACHT"/>
    <property type="match status" value="1"/>
</dbReference>
<evidence type="ECO:0000256" key="1">
    <source>
        <dbReference type="ARBA" id="ARBA00022574"/>
    </source>
</evidence>
<dbReference type="InterPro" id="IPR019775">
    <property type="entry name" value="WD40_repeat_CS"/>
</dbReference>
<dbReference type="InterPro" id="IPR052752">
    <property type="entry name" value="NACHT-WD_repeat"/>
</dbReference>
<feature type="compositionally biased region" description="Basic and acidic residues" evidence="4">
    <location>
        <begin position="280"/>
        <end position="293"/>
    </location>
</feature>
<dbReference type="EMBL" id="NEDP02005138">
    <property type="protein sequence ID" value="OWF43304.1"/>
    <property type="molecule type" value="Genomic_DNA"/>
</dbReference>
<dbReference type="InterPro" id="IPR003593">
    <property type="entry name" value="AAA+_ATPase"/>
</dbReference>
<feature type="region of interest" description="Disordered" evidence="4">
    <location>
        <begin position="148"/>
        <end position="310"/>
    </location>
</feature>
<comment type="caution">
    <text evidence="6">The sequence shown here is derived from an EMBL/GenBank/DDBJ whole genome shotgun (WGS) entry which is preliminary data.</text>
</comment>
<dbReference type="Pfam" id="PF00400">
    <property type="entry name" value="WD40"/>
    <property type="match status" value="1"/>
</dbReference>
<dbReference type="Gene3D" id="2.130.10.10">
    <property type="entry name" value="YVTN repeat-like/Quinoprotein amine dehydrogenase"/>
    <property type="match status" value="3"/>
</dbReference>
<dbReference type="SMART" id="SM00320">
    <property type="entry name" value="WD40"/>
    <property type="match status" value="5"/>
</dbReference>
<dbReference type="SUPFAM" id="SSF52540">
    <property type="entry name" value="P-loop containing nucleoside triphosphate hydrolases"/>
    <property type="match status" value="1"/>
</dbReference>
<dbReference type="InterPro" id="IPR027417">
    <property type="entry name" value="P-loop_NTPase"/>
</dbReference>
<dbReference type="InterPro" id="IPR011044">
    <property type="entry name" value="Quino_amine_DH_bsu"/>
</dbReference>
<dbReference type="SUPFAM" id="SSF50969">
    <property type="entry name" value="YVTN repeat-like/Quinoprotein amine dehydrogenase"/>
    <property type="match status" value="1"/>
</dbReference>
<dbReference type="PROSITE" id="PS50082">
    <property type="entry name" value="WD_REPEATS_2"/>
    <property type="match status" value="1"/>
</dbReference>
<evidence type="ECO:0000256" key="2">
    <source>
        <dbReference type="ARBA" id="ARBA00022737"/>
    </source>
</evidence>
<dbReference type="InterPro" id="IPR015943">
    <property type="entry name" value="WD40/YVTN_repeat-like_dom_sf"/>
</dbReference>
<dbReference type="Proteomes" id="UP000242188">
    <property type="component" value="Unassembled WGS sequence"/>
</dbReference>
<proteinExistence type="predicted"/>
<keyword evidence="7" id="KW-1185">Reference proteome</keyword>
<dbReference type="PANTHER" id="PTHR19871">
    <property type="entry name" value="BETA TRANSDUCIN-RELATED PROTEIN"/>
    <property type="match status" value="1"/>
</dbReference>
<organism evidence="6 7">
    <name type="scientific">Mizuhopecten yessoensis</name>
    <name type="common">Japanese scallop</name>
    <name type="synonym">Patinopecten yessoensis</name>
    <dbReference type="NCBI Taxonomy" id="6573"/>
    <lineage>
        <taxon>Eukaryota</taxon>
        <taxon>Metazoa</taxon>
        <taxon>Spiralia</taxon>
        <taxon>Lophotrochozoa</taxon>
        <taxon>Mollusca</taxon>
        <taxon>Bivalvia</taxon>
        <taxon>Autobranchia</taxon>
        <taxon>Pteriomorphia</taxon>
        <taxon>Pectinida</taxon>
        <taxon>Pectinoidea</taxon>
        <taxon>Pectinidae</taxon>
        <taxon>Mizuhopecten</taxon>
    </lineage>
</organism>
<dbReference type="PROSITE" id="PS00678">
    <property type="entry name" value="WD_REPEATS_1"/>
    <property type="match status" value="1"/>
</dbReference>
<evidence type="ECO:0000313" key="7">
    <source>
        <dbReference type="Proteomes" id="UP000242188"/>
    </source>
</evidence>
<name>A0A210Q3I7_MIZYE</name>
<evidence type="ECO:0000313" key="6">
    <source>
        <dbReference type="EMBL" id="OWF43304.1"/>
    </source>
</evidence>
<dbReference type="OrthoDB" id="2325716at2759"/>
<feature type="compositionally biased region" description="Basic and acidic residues" evidence="4">
    <location>
        <begin position="527"/>
        <end position="538"/>
    </location>
</feature>
<dbReference type="InterPro" id="IPR007111">
    <property type="entry name" value="NACHT_NTPase"/>
</dbReference>
<dbReference type="Gene3D" id="3.40.50.300">
    <property type="entry name" value="P-loop containing nucleotide triphosphate hydrolases"/>
    <property type="match status" value="1"/>
</dbReference>
<evidence type="ECO:0000259" key="5">
    <source>
        <dbReference type="SMART" id="SM00382"/>
    </source>
</evidence>
<dbReference type="InterPro" id="IPR036322">
    <property type="entry name" value="WD40_repeat_dom_sf"/>
</dbReference>
<feature type="compositionally biased region" description="Basic and acidic residues" evidence="4">
    <location>
        <begin position="1865"/>
        <end position="1881"/>
    </location>
</feature>
<dbReference type="Pfam" id="PF25469">
    <property type="entry name" value="WHD_NWD1"/>
    <property type="match status" value="1"/>
</dbReference>
<feature type="repeat" description="WD" evidence="3">
    <location>
        <begin position="1361"/>
        <end position="1402"/>
    </location>
</feature>
<dbReference type="PANTHER" id="PTHR19871:SF43">
    <property type="entry name" value="SI:CH211-212K18.6"/>
    <property type="match status" value="1"/>
</dbReference>
<feature type="domain" description="AAA+ ATPase" evidence="5">
    <location>
        <begin position="823"/>
        <end position="983"/>
    </location>
</feature>
<feature type="region of interest" description="Disordered" evidence="4">
    <location>
        <begin position="509"/>
        <end position="557"/>
    </location>
</feature>
<dbReference type="SMART" id="SM00382">
    <property type="entry name" value="AAA"/>
    <property type="match status" value="1"/>
</dbReference>
<gene>
    <name evidence="6" type="ORF">KP79_PYT18745</name>
</gene>
<evidence type="ECO:0000256" key="4">
    <source>
        <dbReference type="SAM" id="MobiDB-lite"/>
    </source>
</evidence>
<accession>A0A210Q3I7</accession>
<dbReference type="SUPFAM" id="SSF50978">
    <property type="entry name" value="WD40 repeat-like"/>
    <property type="match status" value="1"/>
</dbReference>
<dbReference type="CDD" id="cd00009">
    <property type="entry name" value="AAA"/>
    <property type="match status" value="1"/>
</dbReference>
<keyword evidence="1 3" id="KW-0853">WD repeat</keyword>
<reference evidence="6 7" key="1">
    <citation type="journal article" date="2017" name="Nat. Ecol. Evol.">
        <title>Scallop genome provides insights into evolution of bilaterian karyotype and development.</title>
        <authorList>
            <person name="Wang S."/>
            <person name="Zhang J."/>
            <person name="Jiao W."/>
            <person name="Li J."/>
            <person name="Xun X."/>
            <person name="Sun Y."/>
            <person name="Guo X."/>
            <person name="Huan P."/>
            <person name="Dong B."/>
            <person name="Zhang L."/>
            <person name="Hu X."/>
            <person name="Sun X."/>
            <person name="Wang J."/>
            <person name="Zhao C."/>
            <person name="Wang Y."/>
            <person name="Wang D."/>
            <person name="Huang X."/>
            <person name="Wang R."/>
            <person name="Lv J."/>
            <person name="Li Y."/>
            <person name="Zhang Z."/>
            <person name="Liu B."/>
            <person name="Lu W."/>
            <person name="Hui Y."/>
            <person name="Liang J."/>
            <person name="Zhou Z."/>
            <person name="Hou R."/>
            <person name="Li X."/>
            <person name="Liu Y."/>
            <person name="Li H."/>
            <person name="Ning X."/>
            <person name="Lin Y."/>
            <person name="Zhao L."/>
            <person name="Xing Q."/>
            <person name="Dou J."/>
            <person name="Li Y."/>
            <person name="Mao J."/>
            <person name="Guo H."/>
            <person name="Dou H."/>
            <person name="Li T."/>
            <person name="Mu C."/>
            <person name="Jiang W."/>
            <person name="Fu Q."/>
            <person name="Fu X."/>
            <person name="Miao Y."/>
            <person name="Liu J."/>
            <person name="Yu Q."/>
            <person name="Li R."/>
            <person name="Liao H."/>
            <person name="Li X."/>
            <person name="Kong Y."/>
            <person name="Jiang Z."/>
            <person name="Chourrout D."/>
            <person name="Li R."/>
            <person name="Bao Z."/>
        </authorList>
    </citation>
    <scope>NUCLEOTIDE SEQUENCE [LARGE SCALE GENOMIC DNA]</scope>
    <source>
        <strain evidence="6 7">PY_sf001</strain>
    </source>
</reference>
<feature type="compositionally biased region" description="Basic and acidic residues" evidence="4">
    <location>
        <begin position="196"/>
        <end position="209"/>
    </location>
</feature>
<feature type="region of interest" description="Disordered" evidence="4">
    <location>
        <begin position="1851"/>
        <end position="1881"/>
    </location>
</feature>